<accession>A0ABW8CBJ0</accession>
<organism evidence="2 3">
    <name type="scientific">Streptomyces fildesensis</name>
    <dbReference type="NCBI Taxonomy" id="375757"/>
    <lineage>
        <taxon>Bacteria</taxon>
        <taxon>Bacillati</taxon>
        <taxon>Actinomycetota</taxon>
        <taxon>Actinomycetes</taxon>
        <taxon>Kitasatosporales</taxon>
        <taxon>Streptomycetaceae</taxon>
        <taxon>Streptomyces</taxon>
    </lineage>
</organism>
<evidence type="ECO:0000313" key="2">
    <source>
        <dbReference type="EMBL" id="MFI9103805.1"/>
    </source>
</evidence>
<feature type="region of interest" description="Disordered" evidence="1">
    <location>
        <begin position="101"/>
        <end position="200"/>
    </location>
</feature>
<feature type="compositionally biased region" description="Polar residues" evidence="1">
    <location>
        <begin position="309"/>
        <end position="324"/>
    </location>
</feature>
<feature type="region of interest" description="Disordered" evidence="1">
    <location>
        <begin position="1"/>
        <end position="30"/>
    </location>
</feature>
<reference evidence="2 3" key="1">
    <citation type="submission" date="2024-10" db="EMBL/GenBank/DDBJ databases">
        <title>The Natural Products Discovery Center: Release of the First 8490 Sequenced Strains for Exploring Actinobacteria Biosynthetic Diversity.</title>
        <authorList>
            <person name="Kalkreuter E."/>
            <person name="Kautsar S.A."/>
            <person name="Yang D."/>
            <person name="Bader C.D."/>
            <person name="Teijaro C.N."/>
            <person name="Fluegel L."/>
            <person name="Davis C.M."/>
            <person name="Simpson J.R."/>
            <person name="Lauterbach L."/>
            <person name="Steele A.D."/>
            <person name="Gui C."/>
            <person name="Meng S."/>
            <person name="Li G."/>
            <person name="Viehrig K."/>
            <person name="Ye F."/>
            <person name="Su P."/>
            <person name="Kiefer A.F."/>
            <person name="Nichols A."/>
            <person name="Cepeda A.J."/>
            <person name="Yan W."/>
            <person name="Fan B."/>
            <person name="Jiang Y."/>
            <person name="Adhikari A."/>
            <person name="Zheng C.-J."/>
            <person name="Schuster L."/>
            <person name="Cowan T.M."/>
            <person name="Smanski M.J."/>
            <person name="Chevrette M.G."/>
            <person name="De Carvalho L.P.S."/>
            <person name="Shen B."/>
        </authorList>
    </citation>
    <scope>NUCLEOTIDE SEQUENCE [LARGE SCALE GENOMIC DNA]</scope>
    <source>
        <strain evidence="2 3">NPDC053399</strain>
    </source>
</reference>
<proteinExistence type="predicted"/>
<dbReference type="Proteomes" id="UP001614394">
    <property type="component" value="Unassembled WGS sequence"/>
</dbReference>
<feature type="region of interest" description="Disordered" evidence="1">
    <location>
        <begin position="277"/>
        <end position="342"/>
    </location>
</feature>
<evidence type="ECO:0000313" key="3">
    <source>
        <dbReference type="Proteomes" id="UP001614394"/>
    </source>
</evidence>
<feature type="compositionally biased region" description="Pro residues" evidence="1">
    <location>
        <begin position="282"/>
        <end position="291"/>
    </location>
</feature>
<feature type="compositionally biased region" description="Low complexity" evidence="1">
    <location>
        <begin position="101"/>
        <end position="110"/>
    </location>
</feature>
<evidence type="ECO:0008006" key="4">
    <source>
        <dbReference type="Google" id="ProtNLM"/>
    </source>
</evidence>
<gene>
    <name evidence="2" type="ORF">ACIGXA_25100</name>
</gene>
<feature type="compositionally biased region" description="Polar residues" evidence="1">
    <location>
        <begin position="184"/>
        <end position="193"/>
    </location>
</feature>
<protein>
    <recommendedName>
        <fullName evidence="4">DUF4232 domain-containing protein</fullName>
    </recommendedName>
</protein>
<dbReference type="EMBL" id="JBITYG010000008">
    <property type="protein sequence ID" value="MFI9103805.1"/>
    <property type="molecule type" value="Genomic_DNA"/>
</dbReference>
<dbReference type="RefSeq" id="WP_399653391.1">
    <property type="nucleotide sequence ID" value="NZ_JBITYG010000008.1"/>
</dbReference>
<name>A0ABW8CBJ0_9ACTN</name>
<keyword evidence="3" id="KW-1185">Reference proteome</keyword>
<feature type="compositionally biased region" description="Low complexity" evidence="1">
    <location>
        <begin position="10"/>
        <end position="30"/>
    </location>
</feature>
<feature type="compositionally biased region" description="Low complexity" evidence="1">
    <location>
        <begin position="162"/>
        <end position="179"/>
    </location>
</feature>
<evidence type="ECO:0000256" key="1">
    <source>
        <dbReference type="SAM" id="MobiDB-lite"/>
    </source>
</evidence>
<sequence>MTLPGGGTTPPGTGATPPGAGATSSEAGAGAGASFDELALRRLMQDAVRGLKPAPEALDHLRHAVPARRTRRRQAMAGAAAAVLLACTAVPALLHAANTADQQDTTAAGASSPNEPRQDTGGAGESSQDDTGGPADTGTSEGSVPAPSVTPSPTPTPTNEHGATAAPTPTGSAGRTAPACDRSQLGSGASKTGTPDAKGNVYGWFRVANVSAKGCMVKGGGALTVIAQGSADASKIQVLDHTTGDPATGLPDVAAAPLVLQPGDTYEVRFAWVPDAAGPNGCPAPPTPTPTPTTGGGTSSGNNGTSASDNSPAASDVPPTTSPASVEVSHTPEAGAPAVADTTIPDACAGTIYKTTALTSQ</sequence>
<comment type="caution">
    <text evidence="2">The sequence shown here is derived from an EMBL/GenBank/DDBJ whole genome shotgun (WGS) entry which is preliminary data.</text>
</comment>